<dbReference type="PANTHER" id="PTHR47481:SF31">
    <property type="entry name" value="OS01G0873500 PROTEIN"/>
    <property type="match status" value="1"/>
</dbReference>
<feature type="region of interest" description="Disordered" evidence="2">
    <location>
        <begin position="245"/>
        <end position="281"/>
    </location>
</feature>
<gene>
    <name evidence="4" type="ORF">HRI_004542200</name>
</gene>
<dbReference type="PANTHER" id="PTHR47481">
    <property type="match status" value="1"/>
</dbReference>
<dbReference type="PROSITE" id="PS50158">
    <property type="entry name" value="ZF_CCHC"/>
    <property type="match status" value="1"/>
</dbReference>
<dbReference type="InterPro" id="IPR036397">
    <property type="entry name" value="RNaseH_sf"/>
</dbReference>
<dbReference type="Gene3D" id="3.30.420.10">
    <property type="entry name" value="Ribonuclease H-like superfamily/Ribonuclease H"/>
    <property type="match status" value="1"/>
</dbReference>
<dbReference type="InterPro" id="IPR054722">
    <property type="entry name" value="PolX-like_BBD"/>
</dbReference>
<organism evidence="4 5">
    <name type="scientific">Hibiscus trionum</name>
    <name type="common">Flower of an hour</name>
    <dbReference type="NCBI Taxonomy" id="183268"/>
    <lineage>
        <taxon>Eukaryota</taxon>
        <taxon>Viridiplantae</taxon>
        <taxon>Streptophyta</taxon>
        <taxon>Embryophyta</taxon>
        <taxon>Tracheophyta</taxon>
        <taxon>Spermatophyta</taxon>
        <taxon>Magnoliopsida</taxon>
        <taxon>eudicotyledons</taxon>
        <taxon>Gunneridae</taxon>
        <taxon>Pentapetalae</taxon>
        <taxon>rosids</taxon>
        <taxon>malvids</taxon>
        <taxon>Malvales</taxon>
        <taxon>Malvaceae</taxon>
        <taxon>Malvoideae</taxon>
        <taxon>Hibiscus</taxon>
    </lineage>
</organism>
<dbReference type="SUPFAM" id="SSF57756">
    <property type="entry name" value="Retrovirus zinc finger-like domains"/>
    <property type="match status" value="1"/>
</dbReference>
<dbReference type="Pfam" id="PF14223">
    <property type="entry name" value="Retrotran_gag_2"/>
    <property type="match status" value="1"/>
</dbReference>
<evidence type="ECO:0000256" key="1">
    <source>
        <dbReference type="PROSITE-ProRule" id="PRU00047"/>
    </source>
</evidence>
<evidence type="ECO:0000313" key="4">
    <source>
        <dbReference type="EMBL" id="GMJ08730.1"/>
    </source>
</evidence>
<dbReference type="GO" id="GO:0008270">
    <property type="term" value="F:zinc ion binding"/>
    <property type="evidence" value="ECO:0007669"/>
    <property type="project" value="UniProtKB-KW"/>
</dbReference>
<proteinExistence type="predicted"/>
<keyword evidence="5" id="KW-1185">Reference proteome</keyword>
<protein>
    <recommendedName>
        <fullName evidence="3">CCHC-type domain-containing protein</fullName>
    </recommendedName>
</protein>
<dbReference type="InterPro" id="IPR025724">
    <property type="entry name" value="GAG-pre-integrase_dom"/>
</dbReference>
<dbReference type="SUPFAM" id="SSF53098">
    <property type="entry name" value="Ribonuclease H-like"/>
    <property type="match status" value="1"/>
</dbReference>
<dbReference type="EMBL" id="BSYR01000052">
    <property type="protein sequence ID" value="GMJ08730.1"/>
    <property type="molecule type" value="Genomic_DNA"/>
</dbReference>
<evidence type="ECO:0000259" key="3">
    <source>
        <dbReference type="PROSITE" id="PS50158"/>
    </source>
</evidence>
<reference evidence="4" key="1">
    <citation type="submission" date="2023-05" db="EMBL/GenBank/DDBJ databases">
        <title>Genome and transcriptome analyses reveal genes involved in the formation of fine ridges on petal epidermal cells in Hibiscus trionum.</title>
        <authorList>
            <person name="Koshimizu S."/>
            <person name="Masuda S."/>
            <person name="Ishii T."/>
            <person name="Shirasu K."/>
            <person name="Hoshino A."/>
            <person name="Arita M."/>
        </authorList>
    </citation>
    <scope>NUCLEOTIDE SEQUENCE</scope>
    <source>
        <strain evidence="4">Hamamatsu line</strain>
    </source>
</reference>
<feature type="domain" description="CCHC-type" evidence="3">
    <location>
        <begin position="291"/>
        <end position="304"/>
    </location>
</feature>
<accession>A0A9W7J7E9</accession>
<dbReference type="Proteomes" id="UP001165190">
    <property type="component" value="Unassembled WGS sequence"/>
</dbReference>
<dbReference type="InterPro" id="IPR036875">
    <property type="entry name" value="Znf_CCHC_sf"/>
</dbReference>
<dbReference type="Pfam" id="PF22936">
    <property type="entry name" value="Pol_BBD"/>
    <property type="match status" value="1"/>
</dbReference>
<evidence type="ECO:0000256" key="2">
    <source>
        <dbReference type="SAM" id="MobiDB-lite"/>
    </source>
</evidence>
<evidence type="ECO:0000313" key="5">
    <source>
        <dbReference type="Proteomes" id="UP001165190"/>
    </source>
</evidence>
<dbReference type="OrthoDB" id="1938465at2759"/>
<name>A0A9W7J7E9_HIBTR</name>
<feature type="region of interest" description="Disordered" evidence="2">
    <location>
        <begin position="390"/>
        <end position="409"/>
    </location>
</feature>
<dbReference type="InterPro" id="IPR001878">
    <property type="entry name" value="Znf_CCHC"/>
</dbReference>
<dbReference type="InterPro" id="IPR012337">
    <property type="entry name" value="RNaseH-like_sf"/>
</dbReference>
<dbReference type="GO" id="GO:0003676">
    <property type="term" value="F:nucleic acid binding"/>
    <property type="evidence" value="ECO:0007669"/>
    <property type="project" value="InterPro"/>
</dbReference>
<feature type="compositionally biased region" description="Basic and acidic residues" evidence="2">
    <location>
        <begin position="249"/>
        <end position="274"/>
    </location>
</feature>
<dbReference type="AlphaFoldDB" id="A0A9W7J7E9"/>
<dbReference type="Pfam" id="PF13976">
    <property type="entry name" value="gag_pre-integrs"/>
    <property type="match status" value="1"/>
</dbReference>
<sequence>MPTAEDSANLTAEQVRELQITDDQDEGQFFANKQVNVKLDDYNFLLWKQQVILMIRGHDLEHFLDESTLVPAKVITNSSGQLAINPAYRRFRKQDSSLASWLLSTISPGTLPQLVGSETTAGIWSSVIKLYSKLSTTKIMSLHCKLRSMKKGTSTVSEYTTHIKEICDLLATTGNPVSEIEQIATILNGLLAEYEAFIAALTVSREPYTLESVTSAFKDAKSRLLDPLRVPIGINVTRFNPGNSSGKSYDIRSDNRDSRENLRSYNESRPRDQHGSTQFGGRFFGRPRIQCQMCGKLGHLADRCWYRFDKGFKGSITSPTMPSNENQGTVTQANVCQFVTDTSDTCYDHFVSCKTGHTAEAPLETEDTDQINSLIARGFLSTSDKWYPDSGATHHVTSEPPTGQNTQPYTGKGKVFLGDGSMLHISQVSQFFVSVHSRSLALNHVFTVPRITRNLMSVSRFAKDNLVFFEFHESCCFVKDERSKAILMEGRLEDGLYCFNMHSSSNSSATECHHTTSIVAVDSCDANNTVLKPSSHTTYWLWHQRLGHPAAKIVNLVLDKPVYVDKRMLCTAYQLGKSHKLPFSSSLTVYKTPFELVEADVWGPAPIKLLGWQYYVTFVDMYSRNCWLFLLRNKSEVSSAFKVFVALVKNQFSKSIIAL</sequence>
<keyword evidence="1" id="KW-0862">Zinc</keyword>
<keyword evidence="1" id="KW-0863">Zinc-finger</keyword>
<keyword evidence="1" id="KW-0479">Metal-binding</keyword>
<comment type="caution">
    <text evidence="4">The sequence shown here is derived from an EMBL/GenBank/DDBJ whole genome shotgun (WGS) entry which is preliminary data.</text>
</comment>
<feature type="compositionally biased region" description="Polar residues" evidence="2">
    <location>
        <begin position="399"/>
        <end position="409"/>
    </location>
</feature>